<evidence type="ECO:0000313" key="3">
    <source>
        <dbReference type="Proteomes" id="UP000193010"/>
    </source>
</evidence>
<reference evidence="2 3" key="1">
    <citation type="submission" date="2016-01" db="EMBL/GenBank/DDBJ databases">
        <title>The new phylogeny of the genus Mycobacterium.</title>
        <authorList>
            <person name="Tarcisio F."/>
            <person name="Conor M."/>
            <person name="Antonella G."/>
            <person name="Elisabetta G."/>
            <person name="Giulia F.S."/>
            <person name="Sara T."/>
            <person name="Anna F."/>
            <person name="Clotilde B."/>
            <person name="Roberto B."/>
            <person name="Veronica D.S."/>
            <person name="Fabio R."/>
            <person name="Monica P."/>
            <person name="Olivier J."/>
            <person name="Enrico T."/>
            <person name="Nicola S."/>
        </authorList>
    </citation>
    <scope>NUCLEOTIDE SEQUENCE [LARGE SCALE GENOMIC DNA]</scope>
    <source>
        <strain evidence="2 3">DSM 44852</strain>
    </source>
</reference>
<sequence length="116" mass="13082">MLRILSYLAKRDGMDTDEFIDYYENQHVPMILSLAAPPLVYKRHYLQRGDALNIGEAGIDFDVVTEQVFTDREEFLSWIAAVTGGGNGDRVAADEARFLDRSRTRSCLVSDYVTTG</sequence>
<dbReference type="SUPFAM" id="SSF54909">
    <property type="entry name" value="Dimeric alpha+beta barrel"/>
    <property type="match status" value="1"/>
</dbReference>
<gene>
    <name evidence="2" type="ORF">AWC05_04185</name>
</gene>
<evidence type="ECO:0000313" key="2">
    <source>
        <dbReference type="EMBL" id="ORV48891.1"/>
    </source>
</evidence>
<evidence type="ECO:0000259" key="1">
    <source>
        <dbReference type="Pfam" id="PF07110"/>
    </source>
</evidence>
<dbReference type="AlphaFoldDB" id="A0A1X1TWC9"/>
<dbReference type="OrthoDB" id="2613214at2"/>
<dbReference type="InterPro" id="IPR009799">
    <property type="entry name" value="EthD_dom"/>
</dbReference>
<dbReference type="Gene3D" id="3.30.70.100">
    <property type="match status" value="1"/>
</dbReference>
<keyword evidence="3" id="KW-1185">Reference proteome</keyword>
<dbReference type="InterPro" id="IPR011008">
    <property type="entry name" value="Dimeric_a/b-barrel"/>
</dbReference>
<comment type="caution">
    <text evidence="2">The sequence shown here is derived from an EMBL/GenBank/DDBJ whole genome shotgun (WGS) entry which is preliminary data.</text>
</comment>
<proteinExistence type="predicted"/>
<feature type="domain" description="EthD" evidence="1">
    <location>
        <begin position="11"/>
        <end position="102"/>
    </location>
</feature>
<dbReference type="GO" id="GO:0016491">
    <property type="term" value="F:oxidoreductase activity"/>
    <property type="evidence" value="ECO:0007669"/>
    <property type="project" value="InterPro"/>
</dbReference>
<protein>
    <recommendedName>
        <fullName evidence="1">EthD domain-containing protein</fullName>
    </recommendedName>
</protein>
<dbReference type="STRING" id="292462.AWC05_04185"/>
<dbReference type="Proteomes" id="UP000193010">
    <property type="component" value="Unassembled WGS sequence"/>
</dbReference>
<name>A0A1X1TWC9_MYCFL</name>
<dbReference type="Pfam" id="PF07110">
    <property type="entry name" value="EthD"/>
    <property type="match status" value="1"/>
</dbReference>
<organism evidence="2 3">
    <name type="scientific">Mycobacterium florentinum</name>
    <dbReference type="NCBI Taxonomy" id="292462"/>
    <lineage>
        <taxon>Bacteria</taxon>
        <taxon>Bacillati</taxon>
        <taxon>Actinomycetota</taxon>
        <taxon>Actinomycetes</taxon>
        <taxon>Mycobacteriales</taxon>
        <taxon>Mycobacteriaceae</taxon>
        <taxon>Mycobacterium</taxon>
        <taxon>Mycobacterium simiae complex</taxon>
    </lineage>
</organism>
<accession>A0A1X1TWC9</accession>
<dbReference type="EMBL" id="LQOV01000033">
    <property type="protein sequence ID" value="ORV48891.1"/>
    <property type="molecule type" value="Genomic_DNA"/>
</dbReference>